<proteinExistence type="predicted"/>
<dbReference type="InterPro" id="IPR045526">
    <property type="entry name" value="DUF6471"/>
</dbReference>
<dbReference type="Proteomes" id="UP000187012">
    <property type="component" value="Unassembled WGS sequence"/>
</dbReference>
<dbReference type="AlphaFoldDB" id="A0A1N7SPU2"/>
<evidence type="ECO:0000259" key="1">
    <source>
        <dbReference type="Pfam" id="PF20075"/>
    </source>
</evidence>
<dbReference type="RefSeq" id="WP_094783390.1">
    <property type="nucleotide sequence ID" value="NZ_CYGX02000137.1"/>
</dbReference>
<evidence type="ECO:0000313" key="3">
    <source>
        <dbReference type="Proteomes" id="UP000187012"/>
    </source>
</evidence>
<protein>
    <recommendedName>
        <fullName evidence="1">DUF6471 domain-containing protein</fullName>
    </recommendedName>
</protein>
<reference evidence="2 3" key="1">
    <citation type="submission" date="2016-12" db="EMBL/GenBank/DDBJ databases">
        <authorList>
            <person name="Song W.-J."/>
            <person name="Kurnit D.M."/>
        </authorList>
    </citation>
    <scope>NUCLEOTIDE SEQUENCE [LARGE SCALE GENOMIC DNA]</scope>
    <source>
        <strain evidence="2 3">STM7296</strain>
    </source>
</reference>
<name>A0A1N7SPU2_9BURK</name>
<gene>
    <name evidence="2" type="ORF">BN2475_1370018</name>
</gene>
<dbReference type="STRING" id="1247936.BN2475_1370018"/>
<sequence>MVDWYQVAGNVLRAELARQGISYRQLATLLAGIGVSETQRSIANKMSRGSFSFAFFLQCMRALGRMDFRVDLTDIS</sequence>
<feature type="domain" description="DUF6471" evidence="1">
    <location>
        <begin position="4"/>
        <end position="65"/>
    </location>
</feature>
<dbReference type="EMBL" id="CYGX02000137">
    <property type="protein sequence ID" value="SIT49362.1"/>
    <property type="molecule type" value="Genomic_DNA"/>
</dbReference>
<keyword evidence="3" id="KW-1185">Reference proteome</keyword>
<evidence type="ECO:0000313" key="2">
    <source>
        <dbReference type="EMBL" id="SIT49362.1"/>
    </source>
</evidence>
<organism evidence="2 3">
    <name type="scientific">Paraburkholderia ribeironis</name>
    <dbReference type="NCBI Taxonomy" id="1247936"/>
    <lineage>
        <taxon>Bacteria</taxon>
        <taxon>Pseudomonadati</taxon>
        <taxon>Pseudomonadota</taxon>
        <taxon>Betaproteobacteria</taxon>
        <taxon>Burkholderiales</taxon>
        <taxon>Burkholderiaceae</taxon>
        <taxon>Paraburkholderia</taxon>
    </lineage>
</organism>
<accession>A0A1N7SPU2</accession>
<dbReference type="Pfam" id="PF20075">
    <property type="entry name" value="DUF6471"/>
    <property type="match status" value="1"/>
</dbReference>